<dbReference type="AlphaFoldDB" id="A0A953N7T3"/>
<dbReference type="PANTHER" id="PTHR11455:SF9">
    <property type="entry name" value="CRYPTOCHROME CIRCADIAN CLOCK 5 ISOFORM X1"/>
    <property type="match status" value="1"/>
</dbReference>
<feature type="binding site" evidence="5">
    <location>
        <begin position="238"/>
        <end position="242"/>
    </location>
    <ligand>
        <name>FAD</name>
        <dbReference type="ChEBI" id="CHEBI:57692"/>
    </ligand>
</feature>
<evidence type="ECO:0000256" key="7">
    <source>
        <dbReference type="RuleBase" id="RU004182"/>
    </source>
</evidence>
<comment type="caution">
    <text evidence="9">The sequence shown here is derived from an EMBL/GenBank/DDBJ whole genome shotgun (WGS) entry which is preliminary data.</text>
</comment>
<feature type="binding site" evidence="5">
    <location>
        <begin position="280"/>
        <end position="287"/>
    </location>
    <ligand>
        <name>FAD</name>
        <dbReference type="ChEBI" id="CHEBI:57692"/>
    </ligand>
</feature>
<dbReference type="PRINTS" id="PR00147">
    <property type="entry name" value="DNAPHOTLYASE"/>
</dbReference>
<feature type="site" description="Electron transfer via tryptophanyl radical" evidence="6">
    <location>
        <position position="312"/>
    </location>
</feature>
<feature type="binding site" evidence="5">
    <location>
        <position position="226"/>
    </location>
    <ligand>
        <name>FAD</name>
        <dbReference type="ChEBI" id="CHEBI:57692"/>
    </ligand>
</feature>
<dbReference type="GO" id="GO:0006139">
    <property type="term" value="P:nucleobase-containing compound metabolic process"/>
    <property type="evidence" value="ECO:0007669"/>
    <property type="project" value="UniProtKB-ARBA"/>
</dbReference>
<dbReference type="GO" id="GO:0071949">
    <property type="term" value="F:FAD binding"/>
    <property type="evidence" value="ECO:0007669"/>
    <property type="project" value="TreeGrafter"/>
</dbReference>
<accession>A0A953N7T3</accession>
<comment type="cofactor">
    <cofactor evidence="1">
        <name>(6R)-5,10-methylene-5,6,7,8-tetrahydrofolate</name>
        <dbReference type="ChEBI" id="CHEBI:15636"/>
    </cofactor>
</comment>
<dbReference type="Proteomes" id="UP000739565">
    <property type="component" value="Unassembled WGS sequence"/>
</dbReference>
<dbReference type="SUPFAM" id="SSF48173">
    <property type="entry name" value="Cryptochrome/photolyase FAD-binding domain"/>
    <property type="match status" value="1"/>
</dbReference>
<dbReference type="Gene3D" id="3.40.50.620">
    <property type="entry name" value="HUPs"/>
    <property type="match status" value="1"/>
</dbReference>
<dbReference type="SUPFAM" id="SSF52425">
    <property type="entry name" value="Cryptochrome/photolyase, N-terminal domain"/>
    <property type="match status" value="1"/>
</dbReference>
<name>A0A953N7T3_9BURK</name>
<feature type="binding site" evidence="5">
    <location>
        <position position="277"/>
    </location>
    <ligand>
        <name>FAD</name>
        <dbReference type="ChEBI" id="CHEBI:57692"/>
    </ligand>
</feature>
<organism evidence="9 10">
    <name type="scientific">Zwartia hollandica</name>
    <dbReference type="NCBI Taxonomy" id="324606"/>
    <lineage>
        <taxon>Bacteria</taxon>
        <taxon>Pseudomonadati</taxon>
        <taxon>Pseudomonadota</taxon>
        <taxon>Betaproteobacteria</taxon>
        <taxon>Burkholderiales</taxon>
        <taxon>Alcaligenaceae</taxon>
        <taxon>Zwartia</taxon>
    </lineage>
</organism>
<proteinExistence type="inferred from homology"/>
<keyword evidence="3 5" id="KW-0274">FAD</keyword>
<dbReference type="InterPro" id="IPR006050">
    <property type="entry name" value="DNA_photolyase_N"/>
</dbReference>
<dbReference type="Pfam" id="PF03441">
    <property type="entry name" value="FAD_binding_7"/>
    <property type="match status" value="1"/>
</dbReference>
<dbReference type="PROSITE" id="PS00394">
    <property type="entry name" value="DNA_PHOTOLYASES_1_1"/>
    <property type="match status" value="1"/>
</dbReference>
<evidence type="ECO:0000259" key="8">
    <source>
        <dbReference type="PROSITE" id="PS51645"/>
    </source>
</evidence>
<gene>
    <name evidence="9" type="ORF">KZZ10_00855</name>
</gene>
<evidence type="ECO:0000256" key="1">
    <source>
        <dbReference type="ARBA" id="ARBA00001932"/>
    </source>
</evidence>
<dbReference type="PANTHER" id="PTHR11455">
    <property type="entry name" value="CRYPTOCHROME"/>
    <property type="match status" value="1"/>
</dbReference>
<protein>
    <submittedName>
        <fullName evidence="9">DNA photolyase family protein</fullName>
    </submittedName>
</protein>
<evidence type="ECO:0000256" key="6">
    <source>
        <dbReference type="PIRSR" id="PIRSR602081-2"/>
    </source>
</evidence>
<feature type="domain" description="Photolyase/cryptochrome alpha/beta" evidence="8">
    <location>
        <begin position="1"/>
        <end position="133"/>
    </location>
</feature>
<dbReference type="InterPro" id="IPR018394">
    <property type="entry name" value="DNA_photolyase_1_CS_C"/>
</dbReference>
<feature type="site" description="Electron transfer via tryptophanyl radical" evidence="6">
    <location>
        <position position="388"/>
    </location>
</feature>
<feature type="site" description="Electron transfer via tryptophanyl radical" evidence="6">
    <location>
        <position position="365"/>
    </location>
</feature>
<dbReference type="Gene3D" id="1.10.579.10">
    <property type="entry name" value="DNA Cyclobutane Dipyrimidine Photolyase, subunit A, domain 3"/>
    <property type="match status" value="1"/>
</dbReference>
<dbReference type="GO" id="GO:0009416">
    <property type="term" value="P:response to light stimulus"/>
    <property type="evidence" value="ECO:0007669"/>
    <property type="project" value="TreeGrafter"/>
</dbReference>
<comment type="cofactor">
    <cofactor evidence="5">
        <name>FAD</name>
        <dbReference type="ChEBI" id="CHEBI:57692"/>
    </cofactor>
    <text evidence="5">Binds 1 FAD per subunit.</text>
</comment>
<evidence type="ECO:0000256" key="5">
    <source>
        <dbReference type="PIRSR" id="PIRSR602081-1"/>
    </source>
</evidence>
<evidence type="ECO:0000256" key="4">
    <source>
        <dbReference type="ARBA" id="ARBA00022991"/>
    </source>
</evidence>
<evidence type="ECO:0000313" key="10">
    <source>
        <dbReference type="Proteomes" id="UP000739565"/>
    </source>
</evidence>
<dbReference type="InterPro" id="IPR002081">
    <property type="entry name" value="Cryptochrome/DNA_photolyase_1"/>
</dbReference>
<reference evidence="9" key="1">
    <citation type="submission" date="2021-07" db="EMBL/GenBank/DDBJ databases">
        <title>New genus and species of the family Alcaligenaceae.</title>
        <authorList>
            <person name="Hahn M.W."/>
        </authorList>
    </citation>
    <scope>NUCLEOTIDE SEQUENCE</scope>
    <source>
        <strain evidence="9">LF4-65</strain>
    </source>
</reference>
<dbReference type="GO" id="GO:0003677">
    <property type="term" value="F:DNA binding"/>
    <property type="evidence" value="ECO:0007669"/>
    <property type="project" value="TreeGrafter"/>
</dbReference>
<evidence type="ECO:0000256" key="3">
    <source>
        <dbReference type="ARBA" id="ARBA00022827"/>
    </source>
</evidence>
<dbReference type="RefSeq" id="WP_259659597.1">
    <property type="nucleotide sequence ID" value="NZ_JAHXRI010000001.1"/>
</dbReference>
<dbReference type="Gene3D" id="1.25.40.80">
    <property type="match status" value="1"/>
</dbReference>
<evidence type="ECO:0000313" key="9">
    <source>
        <dbReference type="EMBL" id="MBZ1349182.1"/>
    </source>
</evidence>
<comment type="similarity">
    <text evidence="7">Belongs to the DNA photolyase family.</text>
</comment>
<keyword evidence="10" id="KW-1185">Reference proteome</keyword>
<dbReference type="InterPro" id="IPR005101">
    <property type="entry name" value="Cryptochr/Photolyase_FAD-bd"/>
</dbReference>
<evidence type="ECO:0000256" key="2">
    <source>
        <dbReference type="ARBA" id="ARBA00022630"/>
    </source>
</evidence>
<dbReference type="InterPro" id="IPR036134">
    <property type="entry name" value="Crypto/Photolyase_FAD-like_sf"/>
</dbReference>
<dbReference type="GO" id="GO:0003904">
    <property type="term" value="F:deoxyribodipyrimidine photo-lyase activity"/>
    <property type="evidence" value="ECO:0007669"/>
    <property type="project" value="TreeGrafter"/>
</dbReference>
<dbReference type="Pfam" id="PF00875">
    <property type="entry name" value="DNA_photolyase"/>
    <property type="match status" value="1"/>
</dbReference>
<dbReference type="GO" id="GO:0006950">
    <property type="term" value="P:response to stress"/>
    <property type="evidence" value="ECO:0007669"/>
    <property type="project" value="UniProtKB-ARBA"/>
</dbReference>
<dbReference type="PROSITE" id="PS51645">
    <property type="entry name" value="PHR_CRY_ALPHA_BETA"/>
    <property type="match status" value="1"/>
</dbReference>
<keyword evidence="4 7" id="KW-0157">Chromophore</keyword>
<dbReference type="EMBL" id="JAHXRI010000001">
    <property type="protein sequence ID" value="MBZ1349182.1"/>
    <property type="molecule type" value="Genomic_DNA"/>
</dbReference>
<dbReference type="InterPro" id="IPR014729">
    <property type="entry name" value="Rossmann-like_a/b/a_fold"/>
</dbReference>
<sequence>MTSICWFRTDLRIADQPALYAAAASGSAIGLFIISEEQWASHQDAPVKVDFWLRALKSLSDELATLNIPLKLLTIQQWRDIPRALLSFAKQHGATSIHCNREYGLNERNRDRASYKLLKEHGIDLTGHLGATLLEPGTIKTGGDSYYRVFTPFARACRSALEARPYVLTPAPAKQVKLASVTTDPVPATLSYCEDVSQTIRQGWPATEAEAYKRLEHFSQEAIYHYQRDRDIPSLPGTSTLSPYLAAGLVSAGQCLYRAMSCNQGETGTGKPGVTTWITELLWREFYQHLLHGYPELSMHQPMRPQTNAVLWRDAPDDFAAWTKGETGVPLIDAAMRQLLHTGWMHNRLRMVVAMYLTKNMLIDWRRGEAFFMRHLIDGELAANNGGWQWSASTGADSAPYFRVFNPISQSERFDPKGAFIKHWLPELTSVSTKEIHDPLPLTRSAIGYPMQRVDLRSSRLRAIEAFSSLNP</sequence>
<dbReference type="InterPro" id="IPR036155">
    <property type="entry name" value="Crypto/Photolyase_N_sf"/>
</dbReference>
<keyword evidence="2 5" id="KW-0285">Flavoprotein</keyword>